<dbReference type="OrthoDB" id="7204382at2"/>
<organism evidence="1">
    <name type="scientific">Caulobacter sp. (strain K31)</name>
    <dbReference type="NCBI Taxonomy" id="366602"/>
    <lineage>
        <taxon>Bacteria</taxon>
        <taxon>Pseudomonadati</taxon>
        <taxon>Pseudomonadota</taxon>
        <taxon>Alphaproteobacteria</taxon>
        <taxon>Caulobacterales</taxon>
        <taxon>Caulobacteraceae</taxon>
        <taxon>Caulobacter</taxon>
    </lineage>
</organism>
<dbReference type="EMBL" id="CP000927">
    <property type="protein sequence ID" value="ABZ73036.1"/>
    <property type="molecule type" value="Genomic_DNA"/>
</dbReference>
<dbReference type="KEGG" id="cak:Caul_3911"/>
<name>B0SVZ2_CAUSK</name>
<evidence type="ECO:0000313" key="1">
    <source>
        <dbReference type="EMBL" id="ABZ73036.1"/>
    </source>
</evidence>
<proteinExistence type="predicted"/>
<dbReference type="STRING" id="366602.Caul_3911"/>
<dbReference type="InterPro" id="IPR021508">
    <property type="entry name" value="Gp17-like"/>
</dbReference>
<accession>B0SVZ2</accession>
<evidence type="ECO:0008006" key="2">
    <source>
        <dbReference type="Google" id="ProtNLM"/>
    </source>
</evidence>
<dbReference type="Gene3D" id="3.30.2000.30">
    <property type="match status" value="1"/>
</dbReference>
<protein>
    <recommendedName>
        <fullName evidence="2">DUF3168 domain-containing protein</fullName>
    </recommendedName>
</protein>
<dbReference type="InterPro" id="IPR053745">
    <property type="entry name" value="Viral_Tail_Comp_sf"/>
</dbReference>
<reference evidence="1" key="1">
    <citation type="submission" date="2008-01" db="EMBL/GenBank/DDBJ databases">
        <title>Complete sequence of chromosome of Caulobacter sp. K31.</title>
        <authorList>
            <consortium name="US DOE Joint Genome Institute"/>
            <person name="Copeland A."/>
            <person name="Lucas S."/>
            <person name="Lapidus A."/>
            <person name="Barry K."/>
            <person name="Glavina del Rio T."/>
            <person name="Dalin E."/>
            <person name="Tice H."/>
            <person name="Pitluck S."/>
            <person name="Bruce D."/>
            <person name="Goodwin L."/>
            <person name="Thompson L.S."/>
            <person name="Brettin T."/>
            <person name="Detter J.C."/>
            <person name="Han C."/>
            <person name="Schmutz J."/>
            <person name="Larimer F."/>
            <person name="Land M."/>
            <person name="Hauser L."/>
            <person name="Kyrpides N."/>
            <person name="Kim E."/>
            <person name="Stephens C."/>
            <person name="Richardson P."/>
        </authorList>
    </citation>
    <scope>NUCLEOTIDE SEQUENCE [LARGE SCALE GENOMIC DNA]</scope>
    <source>
        <strain evidence="1">K31</strain>
    </source>
</reference>
<dbReference type="eggNOG" id="ENOG5033F8C">
    <property type="taxonomic scope" value="Bacteria"/>
</dbReference>
<sequence length="134" mass="14024">MSAGPDAALTAALVETLKAAPAVTTLVAQRVHADAPRHPVYPCVSMGRQESRPFGPDADALEHLVTVTCASKFGGPEEARAVTAAVRAALHNAPLSVAGRRLVTLRVTYADVFRAADRELSLGVLRVRAVTESA</sequence>
<gene>
    <name evidence="1" type="ordered locus">Caul_3911</name>
</gene>
<dbReference type="Pfam" id="PF11367">
    <property type="entry name" value="Tail_completion_gp17"/>
    <property type="match status" value="1"/>
</dbReference>
<dbReference type="HOGENOM" id="CLU_126531_0_0_5"/>
<dbReference type="AlphaFoldDB" id="B0SVZ2"/>